<dbReference type="InterPro" id="IPR043504">
    <property type="entry name" value="Peptidase_S1_PA_chymotrypsin"/>
</dbReference>
<dbReference type="Pfam" id="PF19955">
    <property type="entry name" value="EAD1"/>
    <property type="match status" value="1"/>
</dbReference>
<gene>
    <name evidence="2" type="ORF">Q2T42_05990</name>
</gene>
<name>A0AA97AXH6_LEPBY</name>
<reference evidence="2" key="1">
    <citation type="journal article" date="2023" name="Plants (Basel)">
        <title>Genomic Analysis of Leptolyngbya boryana CZ1 Reveals Efficient Carbon Fixation Modules.</title>
        <authorList>
            <person name="Bai X."/>
            <person name="Wang H."/>
            <person name="Cheng W."/>
            <person name="Wang J."/>
            <person name="Ma M."/>
            <person name="Hu H."/>
            <person name="Song Z."/>
            <person name="Ma H."/>
            <person name="Fan Y."/>
            <person name="Du C."/>
            <person name="Xu J."/>
        </authorList>
    </citation>
    <scope>NUCLEOTIDE SEQUENCE</scope>
    <source>
        <strain evidence="2">CZ1</strain>
    </source>
</reference>
<proteinExistence type="predicted"/>
<organism evidence="2">
    <name type="scientific">Leptolyngbya boryana CZ1</name>
    <dbReference type="NCBI Taxonomy" id="3060204"/>
    <lineage>
        <taxon>Bacteria</taxon>
        <taxon>Bacillati</taxon>
        <taxon>Cyanobacteriota</taxon>
        <taxon>Cyanophyceae</taxon>
        <taxon>Leptolyngbyales</taxon>
        <taxon>Leptolyngbyaceae</taxon>
        <taxon>Leptolyngbya group</taxon>
        <taxon>Leptolyngbya</taxon>
    </lineage>
</organism>
<sequence length="360" mass="40146">MLKLSKDDRKHLREALISGFRTYSSLRIFVSDNFDFRLDEIAESRATGVATDNLIEHFEEGSEDGDVADLILALYKERPRNPAVQKLMDRLQAFLEQRLVLEPSSQEAISLLFELPEPYDDRQLESFLPRPLSYEADCGQLLRGLQQCANAVCKVSFMDRPTTGTGVLIAPDLILTNYHVLSEQIVQDQSQLAEKARTLLFEFGFVSEEHNIPVSPDTFKPEATNPIVCCSPPSQLDYVLLRVEQNIKSADYIKPVPIQSTASLLSPNNELNILQHPEGNVMQVSLSASGVVQVLPSKNRVWYVNRTQGGSSGSPCFNKNWELVALHHASMSRGFGSVREGILLSSILDDISRASNVRIG</sequence>
<dbReference type="Gene3D" id="2.40.10.10">
    <property type="entry name" value="Trypsin-like serine proteases"/>
    <property type="match status" value="2"/>
</dbReference>
<dbReference type="SUPFAM" id="SSF50494">
    <property type="entry name" value="Trypsin-like serine proteases"/>
    <property type="match status" value="1"/>
</dbReference>
<dbReference type="InterPro" id="IPR009003">
    <property type="entry name" value="Peptidase_S1_PA"/>
</dbReference>
<dbReference type="AlphaFoldDB" id="A0AA97AXH6"/>
<evidence type="ECO:0000259" key="1">
    <source>
        <dbReference type="Pfam" id="PF19955"/>
    </source>
</evidence>
<protein>
    <submittedName>
        <fullName evidence="2">Trypsin-like peptidase domain-containing protein</fullName>
    </submittedName>
</protein>
<accession>A0AA97AXH6</accession>
<dbReference type="EMBL" id="CP130144">
    <property type="protein sequence ID" value="WNZ47381.1"/>
    <property type="molecule type" value="Genomic_DNA"/>
</dbReference>
<dbReference type="PANTHER" id="PTHR14389">
    <property type="entry name" value="SI:CH1073-475A24.1"/>
    <property type="match status" value="1"/>
</dbReference>
<dbReference type="RefSeq" id="WP_316428084.1">
    <property type="nucleotide sequence ID" value="NZ_CP130144.1"/>
</dbReference>
<dbReference type="PANTHER" id="PTHR14389:SF3">
    <property type="entry name" value="PROTEIN FAM111A-LIKE"/>
    <property type="match status" value="1"/>
</dbReference>
<dbReference type="InterPro" id="IPR045430">
    <property type="entry name" value="EAD1"/>
</dbReference>
<reference evidence="2" key="2">
    <citation type="submission" date="2023-07" db="EMBL/GenBank/DDBJ databases">
        <authorList>
            <person name="Bai X.-H."/>
            <person name="Wang H.-H."/>
            <person name="Wang J."/>
            <person name="Ma M.-Y."/>
            <person name="Hu H.-H."/>
            <person name="Song Z.-L."/>
            <person name="Ma H.-G."/>
            <person name="Fan Y."/>
            <person name="Du C.-Y."/>
            <person name="Xu J.-C."/>
        </authorList>
    </citation>
    <scope>NUCLEOTIDE SEQUENCE</scope>
    <source>
        <strain evidence="2">CZ1</strain>
    </source>
</reference>
<dbReference type="Pfam" id="PF13365">
    <property type="entry name" value="Trypsin_2"/>
    <property type="match status" value="1"/>
</dbReference>
<feature type="domain" description="Effector-associated" evidence="1">
    <location>
        <begin position="3"/>
        <end position="91"/>
    </location>
</feature>
<evidence type="ECO:0000313" key="2">
    <source>
        <dbReference type="EMBL" id="WNZ47381.1"/>
    </source>
</evidence>